<organism evidence="1 2">
    <name type="scientific">Streptomyces noursei</name>
    <name type="common">Streptomyces albulus</name>
    <dbReference type="NCBI Taxonomy" id="1971"/>
    <lineage>
        <taxon>Bacteria</taxon>
        <taxon>Bacillati</taxon>
        <taxon>Actinomycetota</taxon>
        <taxon>Actinomycetes</taxon>
        <taxon>Kitasatosporales</taxon>
        <taxon>Streptomycetaceae</taxon>
        <taxon>Streptomyces</taxon>
    </lineage>
</organism>
<dbReference type="AlphaFoldDB" id="A0A2N8PH02"/>
<reference evidence="2" key="1">
    <citation type="submission" date="2015-09" db="EMBL/GenBank/DDBJ databases">
        <authorList>
            <person name="Graham D.E."/>
            <person name="Mahan K.M."/>
            <person name="Klingeman D.M."/>
            <person name="Fida T."/>
            <person name="Giannone R.J."/>
            <person name="Hettich R.L."/>
            <person name="Parry R.J."/>
            <person name="Spain J.C."/>
        </authorList>
    </citation>
    <scope>NUCLEOTIDE SEQUENCE [LARGE SCALE GENOMIC DNA]</scope>
    <source>
        <strain evidence="2">JCM 4701</strain>
    </source>
</reference>
<comment type="caution">
    <text evidence="1">The sequence shown here is derived from an EMBL/GenBank/DDBJ whole genome shotgun (WGS) entry which is preliminary data.</text>
</comment>
<dbReference type="RefSeq" id="WP_102922924.1">
    <property type="nucleotide sequence ID" value="NZ_LJSN01000002.1"/>
</dbReference>
<protein>
    <submittedName>
        <fullName evidence="1">Uncharacterized protein</fullName>
    </submittedName>
</protein>
<keyword evidence="2" id="KW-1185">Reference proteome</keyword>
<dbReference type="EMBL" id="LJSN01000002">
    <property type="protein sequence ID" value="PNE40290.1"/>
    <property type="molecule type" value="Genomic_DNA"/>
</dbReference>
<gene>
    <name evidence="1" type="ORF">AOB60_04755</name>
</gene>
<evidence type="ECO:0000313" key="1">
    <source>
        <dbReference type="EMBL" id="PNE40290.1"/>
    </source>
</evidence>
<accession>A0A2N8PH02</accession>
<proteinExistence type="predicted"/>
<sequence length="76" mass="8199">MSGVGGREAAVRRVNEALQTYTLSGEGWRRSPGETLQCVLVDLLHWCDDTQRDFDAALRRARAQHAAAGGEATGDA</sequence>
<dbReference type="Proteomes" id="UP000236047">
    <property type="component" value="Unassembled WGS sequence"/>
</dbReference>
<evidence type="ECO:0000313" key="2">
    <source>
        <dbReference type="Proteomes" id="UP000236047"/>
    </source>
</evidence>
<name>A0A2N8PH02_STRNR</name>